<keyword evidence="9" id="KW-1185">Reference proteome</keyword>
<dbReference type="SUPFAM" id="SSF103473">
    <property type="entry name" value="MFS general substrate transporter"/>
    <property type="match status" value="1"/>
</dbReference>
<dbReference type="AlphaFoldDB" id="F3KVI0"/>
<gene>
    <name evidence="8" type="ORF">HGR_12337</name>
</gene>
<dbReference type="InterPro" id="IPR036259">
    <property type="entry name" value="MFS_trans_sf"/>
</dbReference>
<evidence type="ECO:0000256" key="4">
    <source>
        <dbReference type="ARBA" id="ARBA00022692"/>
    </source>
</evidence>
<sequence length="431" mass="45150">MSLITTTSQNPARLRGQRDYLRLLGARVTGGGANQMLMVALGWQMYDLTGSAWDLGLVGLAQFLPALLLTLPAGHWVDQHDRRLLLAGSLGLQCAVALCLALASVQDWISPHLIVMLSILLGAARALQMPSQQALLPTLVPPALLPRAVAASSASLQAAVIVSPALGGGLYAMGPWLSRLFDSAKTAATMNGARWGATLVYALSLVLLVAAICCVLTIHRRQPQGRRVAPGLTELTAGIRFLWRHPMMLGAISLDLFAMLLGGATALLPIFARDILHTGPEGLGLLRSAPGVGAVIVGLALARVPITRHAGAKLLGAVAVFGFAIIVFALTSSFWPAFLALAVSGAADMFSVVIRQSLVQLETPDEMRGRVGAVNSVFIGASNQLGEFRAGATAALVGPVASVLLGGIGTLAVVALWWRAFPALARRDRLM</sequence>
<comment type="caution">
    <text evidence="8">The sequence shown here is derived from an EMBL/GenBank/DDBJ whole genome shotgun (WGS) entry which is preliminary data.</text>
</comment>
<dbReference type="CDD" id="cd06173">
    <property type="entry name" value="MFS_MefA_like"/>
    <property type="match status" value="1"/>
</dbReference>
<feature type="transmembrane region" description="Helical" evidence="7">
    <location>
        <begin position="148"/>
        <end position="173"/>
    </location>
</feature>
<evidence type="ECO:0000256" key="7">
    <source>
        <dbReference type="SAM" id="Phobius"/>
    </source>
</evidence>
<feature type="transmembrane region" description="Helical" evidence="7">
    <location>
        <begin position="284"/>
        <end position="302"/>
    </location>
</feature>
<keyword evidence="6 7" id="KW-0472">Membrane</keyword>
<dbReference type="STRING" id="887062.HGR_12337"/>
<dbReference type="EMBL" id="AEGR01000077">
    <property type="protein sequence ID" value="EGI76218.1"/>
    <property type="molecule type" value="Genomic_DNA"/>
</dbReference>
<keyword evidence="4 7" id="KW-0812">Transmembrane</keyword>
<feature type="transmembrane region" description="Helical" evidence="7">
    <location>
        <begin position="84"/>
        <end position="103"/>
    </location>
</feature>
<keyword evidence="5 7" id="KW-1133">Transmembrane helix</keyword>
<evidence type="ECO:0000256" key="3">
    <source>
        <dbReference type="ARBA" id="ARBA00022475"/>
    </source>
</evidence>
<feature type="transmembrane region" description="Helical" evidence="7">
    <location>
        <begin position="314"/>
        <end position="335"/>
    </location>
</feature>
<feature type="transmembrane region" description="Helical" evidence="7">
    <location>
        <begin position="109"/>
        <end position="127"/>
    </location>
</feature>
<comment type="subcellular location">
    <subcellularLocation>
        <location evidence="1">Cell membrane</location>
        <topology evidence="1">Multi-pass membrane protein</topology>
    </subcellularLocation>
</comment>
<dbReference type="Proteomes" id="UP000016368">
    <property type="component" value="Unassembled WGS sequence"/>
</dbReference>
<evidence type="ECO:0000313" key="8">
    <source>
        <dbReference type="EMBL" id="EGI76218.1"/>
    </source>
</evidence>
<dbReference type="PANTHER" id="PTHR23513">
    <property type="entry name" value="INTEGRAL MEMBRANE EFFLUX PROTEIN-RELATED"/>
    <property type="match status" value="1"/>
</dbReference>
<dbReference type="RefSeq" id="WP_006298550.1">
    <property type="nucleotide sequence ID" value="NZ_AEGR01000077.1"/>
</dbReference>
<evidence type="ECO:0000256" key="5">
    <source>
        <dbReference type="ARBA" id="ARBA00022989"/>
    </source>
</evidence>
<dbReference type="eggNOG" id="COG0477">
    <property type="taxonomic scope" value="Bacteria"/>
</dbReference>
<evidence type="ECO:0000313" key="9">
    <source>
        <dbReference type="Proteomes" id="UP000016368"/>
    </source>
</evidence>
<evidence type="ECO:0000256" key="1">
    <source>
        <dbReference type="ARBA" id="ARBA00004651"/>
    </source>
</evidence>
<evidence type="ECO:0000256" key="2">
    <source>
        <dbReference type="ARBA" id="ARBA00022448"/>
    </source>
</evidence>
<evidence type="ECO:0000256" key="6">
    <source>
        <dbReference type="ARBA" id="ARBA00023136"/>
    </source>
</evidence>
<feature type="transmembrane region" description="Helical" evidence="7">
    <location>
        <begin position="193"/>
        <end position="218"/>
    </location>
</feature>
<protein>
    <submittedName>
        <fullName evidence="8">Major facilitator transporter</fullName>
    </submittedName>
</protein>
<dbReference type="GO" id="GO:0005886">
    <property type="term" value="C:plasma membrane"/>
    <property type="evidence" value="ECO:0007669"/>
    <property type="project" value="UniProtKB-SubCell"/>
</dbReference>
<dbReference type="InterPro" id="IPR010290">
    <property type="entry name" value="TM_effector"/>
</dbReference>
<organism evidence="8 9">
    <name type="scientific">Hylemonella gracilis ATCC 19624</name>
    <dbReference type="NCBI Taxonomy" id="887062"/>
    <lineage>
        <taxon>Bacteria</taxon>
        <taxon>Pseudomonadati</taxon>
        <taxon>Pseudomonadota</taxon>
        <taxon>Betaproteobacteria</taxon>
        <taxon>Burkholderiales</taxon>
        <taxon>Comamonadaceae</taxon>
        <taxon>Hylemonella</taxon>
    </lineage>
</organism>
<feature type="transmembrane region" description="Helical" evidence="7">
    <location>
        <begin position="396"/>
        <end position="421"/>
    </location>
</feature>
<name>F3KVI0_9BURK</name>
<dbReference type="OrthoDB" id="7283966at2"/>
<feature type="transmembrane region" description="Helical" evidence="7">
    <location>
        <begin position="55"/>
        <end position="77"/>
    </location>
</feature>
<keyword evidence="2" id="KW-0813">Transport</keyword>
<proteinExistence type="predicted"/>
<dbReference type="PANTHER" id="PTHR23513:SF9">
    <property type="entry name" value="ENTEROBACTIN EXPORTER ENTS"/>
    <property type="match status" value="1"/>
</dbReference>
<dbReference type="Pfam" id="PF05977">
    <property type="entry name" value="MFS_3"/>
    <property type="match status" value="1"/>
</dbReference>
<keyword evidence="3" id="KW-1003">Cell membrane</keyword>
<feature type="transmembrane region" description="Helical" evidence="7">
    <location>
        <begin position="249"/>
        <end position="272"/>
    </location>
</feature>
<dbReference type="Gene3D" id="1.20.1250.20">
    <property type="entry name" value="MFS general substrate transporter like domains"/>
    <property type="match status" value="1"/>
</dbReference>
<feature type="transmembrane region" description="Helical" evidence="7">
    <location>
        <begin position="20"/>
        <end position="43"/>
    </location>
</feature>
<reference evidence="8 9" key="1">
    <citation type="journal article" date="2011" name="EMBO J.">
        <title>Structural diversity of bacterial flagellar motors.</title>
        <authorList>
            <person name="Chen S."/>
            <person name="Beeby M."/>
            <person name="Murphy G.E."/>
            <person name="Leadbetter J.R."/>
            <person name="Hendrixson D.R."/>
            <person name="Briegel A."/>
            <person name="Li Z."/>
            <person name="Shi J."/>
            <person name="Tocheva E.I."/>
            <person name="Muller A."/>
            <person name="Dobro M.J."/>
            <person name="Jensen G.J."/>
        </authorList>
    </citation>
    <scope>NUCLEOTIDE SEQUENCE [LARGE SCALE GENOMIC DNA]</scope>
    <source>
        <strain evidence="8 9">ATCC 19624</strain>
    </source>
</reference>
<accession>F3KVI0</accession>